<feature type="domain" description="Cytochrome c" evidence="6">
    <location>
        <begin position="43"/>
        <end position="138"/>
    </location>
</feature>
<dbReference type="PANTHER" id="PTHR35889:SF3">
    <property type="entry name" value="F-BOX DOMAIN-CONTAINING PROTEIN"/>
    <property type="match status" value="1"/>
</dbReference>
<evidence type="ECO:0000256" key="4">
    <source>
        <dbReference type="PROSITE-ProRule" id="PRU00433"/>
    </source>
</evidence>
<evidence type="ECO:0000256" key="2">
    <source>
        <dbReference type="ARBA" id="ARBA00022723"/>
    </source>
</evidence>
<dbReference type="PANTHER" id="PTHR35889">
    <property type="entry name" value="CYCLOINULO-OLIGOSACCHARIDE FRUCTANOTRANSFERASE-RELATED"/>
    <property type="match status" value="1"/>
</dbReference>
<dbReference type="PROSITE" id="PS51007">
    <property type="entry name" value="CYTC"/>
    <property type="match status" value="1"/>
</dbReference>
<name>A0ABQ0CD61_9PROT</name>
<comment type="caution">
    <text evidence="7">The sequence shown here is derived from an EMBL/GenBank/DDBJ whole genome shotgun (WGS) entry which is preliminary data.</text>
</comment>
<keyword evidence="8" id="KW-1185">Reference proteome</keyword>
<dbReference type="SUPFAM" id="SSF46626">
    <property type="entry name" value="Cytochrome c"/>
    <property type="match status" value="1"/>
</dbReference>
<reference evidence="7 8" key="1">
    <citation type="submission" date="2024-09" db="EMBL/GenBank/DDBJ databases">
        <title>Draft genome sequence of Candidatus Magnetaquicoccaceae bacterium FCR-1.</title>
        <authorList>
            <person name="Shimoshige H."/>
            <person name="Shimamura S."/>
            <person name="Taoka A."/>
            <person name="Kobayashi H."/>
            <person name="Maekawa T."/>
        </authorList>
    </citation>
    <scope>NUCLEOTIDE SEQUENCE [LARGE SCALE GENOMIC DNA]</scope>
    <source>
        <strain evidence="7 8">FCR-1</strain>
    </source>
</reference>
<evidence type="ECO:0000259" key="6">
    <source>
        <dbReference type="PROSITE" id="PS51007"/>
    </source>
</evidence>
<keyword evidence="1 4" id="KW-0349">Heme</keyword>
<evidence type="ECO:0000256" key="3">
    <source>
        <dbReference type="ARBA" id="ARBA00023004"/>
    </source>
</evidence>
<evidence type="ECO:0000313" key="8">
    <source>
        <dbReference type="Proteomes" id="UP001628193"/>
    </source>
</evidence>
<feature type="chain" id="PRO_5047442191" description="Cytochrome c domain-containing protein" evidence="5">
    <location>
        <begin position="29"/>
        <end position="141"/>
    </location>
</feature>
<dbReference type="InterPro" id="IPR011429">
    <property type="entry name" value="Cyt_c_Planctomycete-type"/>
</dbReference>
<gene>
    <name evidence="7" type="ORF">SIID45300_03174</name>
</gene>
<dbReference type="RefSeq" id="WP_420906539.1">
    <property type="nucleotide sequence ID" value="NZ_BAAFGK010000005.1"/>
</dbReference>
<proteinExistence type="predicted"/>
<sequence length="141" mass="14900">MRTRTRFTLWSVAALLGLGMTLANPSQAAAPGGAAANAPGGGGRVSFAEDVFPILQNRCLECHKAGAPGLAFSGLNLETYEGLMQGTRFGPVVVPGNAMVSNLNVLVEGRAGIRMPHNRKRLTACEIEILRNWVNQGAKNN</sequence>
<dbReference type="Pfam" id="PF07635">
    <property type="entry name" value="PSCyt1"/>
    <property type="match status" value="1"/>
</dbReference>
<feature type="signal peptide" evidence="5">
    <location>
        <begin position="1"/>
        <end position="28"/>
    </location>
</feature>
<accession>A0ABQ0CD61</accession>
<organism evidence="7 8">
    <name type="scientific">Candidatus Magnetaquiglobus chichijimensis</name>
    <dbReference type="NCBI Taxonomy" id="3141448"/>
    <lineage>
        <taxon>Bacteria</taxon>
        <taxon>Pseudomonadati</taxon>
        <taxon>Pseudomonadota</taxon>
        <taxon>Magnetococcia</taxon>
        <taxon>Magnetococcales</taxon>
        <taxon>Candidatus Magnetaquicoccaceae</taxon>
        <taxon>Candidatus Magnetaquiglobus</taxon>
    </lineage>
</organism>
<dbReference type="Proteomes" id="UP001628193">
    <property type="component" value="Unassembled WGS sequence"/>
</dbReference>
<keyword evidence="2 4" id="KW-0479">Metal-binding</keyword>
<protein>
    <recommendedName>
        <fullName evidence="6">Cytochrome c domain-containing protein</fullName>
    </recommendedName>
</protein>
<keyword evidence="3 4" id="KW-0408">Iron</keyword>
<evidence type="ECO:0000313" key="7">
    <source>
        <dbReference type="EMBL" id="GAB0058817.1"/>
    </source>
</evidence>
<dbReference type="InterPro" id="IPR036909">
    <property type="entry name" value="Cyt_c-like_dom_sf"/>
</dbReference>
<dbReference type="InterPro" id="IPR009056">
    <property type="entry name" value="Cyt_c-like_dom"/>
</dbReference>
<evidence type="ECO:0000256" key="5">
    <source>
        <dbReference type="SAM" id="SignalP"/>
    </source>
</evidence>
<dbReference type="EMBL" id="BAAFGK010000005">
    <property type="protein sequence ID" value="GAB0058817.1"/>
    <property type="molecule type" value="Genomic_DNA"/>
</dbReference>
<keyword evidence="5" id="KW-0732">Signal</keyword>
<evidence type="ECO:0000256" key="1">
    <source>
        <dbReference type="ARBA" id="ARBA00022617"/>
    </source>
</evidence>